<protein>
    <submittedName>
        <fullName evidence="2">Uncharacterized protein</fullName>
    </submittedName>
</protein>
<name>A0AAV7J3A6_COTGL</name>
<accession>A0AAV7J3A6</accession>
<organism evidence="2 3">
    <name type="scientific">Cotesia glomerata</name>
    <name type="common">Lepidopteran parasitic wasp</name>
    <name type="synonym">Apanteles glomeratus</name>
    <dbReference type="NCBI Taxonomy" id="32391"/>
    <lineage>
        <taxon>Eukaryota</taxon>
        <taxon>Metazoa</taxon>
        <taxon>Ecdysozoa</taxon>
        <taxon>Arthropoda</taxon>
        <taxon>Hexapoda</taxon>
        <taxon>Insecta</taxon>
        <taxon>Pterygota</taxon>
        <taxon>Neoptera</taxon>
        <taxon>Endopterygota</taxon>
        <taxon>Hymenoptera</taxon>
        <taxon>Apocrita</taxon>
        <taxon>Ichneumonoidea</taxon>
        <taxon>Braconidae</taxon>
        <taxon>Microgastrinae</taxon>
        <taxon>Cotesia</taxon>
    </lineage>
</organism>
<keyword evidence="3" id="KW-1185">Reference proteome</keyword>
<proteinExistence type="predicted"/>
<dbReference type="Proteomes" id="UP000826195">
    <property type="component" value="Unassembled WGS sequence"/>
</dbReference>
<gene>
    <name evidence="2" type="ORF">KQX54_001560</name>
</gene>
<reference evidence="2 3" key="1">
    <citation type="journal article" date="2021" name="J. Hered.">
        <title>A chromosome-level genome assembly of the parasitoid wasp, Cotesia glomerata (Hymenoptera: Braconidae).</title>
        <authorList>
            <person name="Pinto B.J."/>
            <person name="Weis J.J."/>
            <person name="Gamble T."/>
            <person name="Ode P.J."/>
            <person name="Paul R."/>
            <person name="Zaspel J.M."/>
        </authorList>
    </citation>
    <scope>NUCLEOTIDE SEQUENCE [LARGE SCALE GENOMIC DNA]</scope>
    <source>
        <strain evidence="2">CgM1</strain>
    </source>
</reference>
<comment type="caution">
    <text evidence="2">The sequence shown here is derived from an EMBL/GenBank/DDBJ whole genome shotgun (WGS) entry which is preliminary data.</text>
</comment>
<dbReference type="AlphaFoldDB" id="A0AAV7J3A6"/>
<evidence type="ECO:0000313" key="2">
    <source>
        <dbReference type="EMBL" id="KAH0566549.1"/>
    </source>
</evidence>
<evidence type="ECO:0000256" key="1">
    <source>
        <dbReference type="SAM" id="MobiDB-lite"/>
    </source>
</evidence>
<sequence length="91" mass="10110">MDEVKAVGVSREQRLTLKSENTLIATGNCAAAASLKSMRIFQRWLSELENPNGNADAFDFADNTRNRKPGTRPGRPDCRRKVQSCGVTEKK</sequence>
<dbReference type="EMBL" id="JAHXZJ010000001">
    <property type="protein sequence ID" value="KAH0566549.1"/>
    <property type="molecule type" value="Genomic_DNA"/>
</dbReference>
<feature type="region of interest" description="Disordered" evidence="1">
    <location>
        <begin position="52"/>
        <end position="91"/>
    </location>
</feature>
<evidence type="ECO:0000313" key="3">
    <source>
        <dbReference type="Proteomes" id="UP000826195"/>
    </source>
</evidence>